<dbReference type="Gene3D" id="3.10.20.90">
    <property type="entry name" value="Phosphatidylinositol 3-kinase Catalytic Subunit, Chain A, domain 1"/>
    <property type="match status" value="1"/>
</dbReference>
<sequence>MLSSINSSLKKAEIIQHETVPHIEPDQLIVCPSLDMRSTRIDEFEHKDLSLIQLFNIILLYNDKIYSVCMNDHVKLMDLLLQLVAHSILTKNEAEVCGLYMTQDEEFPLAVAHRFSAIDHGHFFYVKPKPKLLLGNTWLLIVRSHDQSFKVSVDLESETVATLNRRIQMQHGKCEDEYVLMYRGEPLTGTSKLLDYGINNRDTVTYLQRMRKPIIRLRSNHGEIINNVNLSIELDPNIWQLTSVYPKPSITNKISFIQWNNMQVYSDGKIILKSDSENNIDRLYSSISDEQEHRMLFWEASTNSKSWNKAHEDSLCVPRDDFARILNYALKRMGFLSEDRDDLLTFVLPQLDEVDAAQTQKKIVFYFLSPDFYSTAARLIVHPIPQQIIRFYMIFGFGNNEQNISTLDELNIAIDRTITSGNSTNSGLVVHEWGTMFMSQWHL</sequence>
<dbReference type="PROSITE" id="PS50053">
    <property type="entry name" value="UBIQUITIN_2"/>
    <property type="match status" value="1"/>
</dbReference>
<dbReference type="Proteomes" id="UP000663855">
    <property type="component" value="Unassembled WGS sequence"/>
</dbReference>
<accession>A0A814LI20</accession>
<protein>
    <recommendedName>
        <fullName evidence="1">Ubiquitin-like domain-containing protein</fullName>
    </recommendedName>
</protein>
<evidence type="ECO:0000259" key="1">
    <source>
        <dbReference type="PROSITE" id="PS50053"/>
    </source>
</evidence>
<dbReference type="SUPFAM" id="SSF54236">
    <property type="entry name" value="Ubiquitin-like"/>
    <property type="match status" value="1"/>
</dbReference>
<dbReference type="EMBL" id="CAJNOV010001547">
    <property type="protein sequence ID" value="CAF1065466.1"/>
    <property type="molecule type" value="Genomic_DNA"/>
</dbReference>
<dbReference type="AlphaFoldDB" id="A0A814LI20"/>
<dbReference type="InterPro" id="IPR029071">
    <property type="entry name" value="Ubiquitin-like_domsf"/>
</dbReference>
<gene>
    <name evidence="2" type="ORF">CJN711_LOCUS5436</name>
</gene>
<reference evidence="2" key="1">
    <citation type="submission" date="2021-02" db="EMBL/GenBank/DDBJ databases">
        <authorList>
            <person name="Nowell W R."/>
        </authorList>
    </citation>
    <scope>NUCLEOTIDE SEQUENCE</scope>
</reference>
<feature type="domain" description="Ubiquitin-like" evidence="1">
    <location>
        <begin position="157"/>
        <end position="213"/>
    </location>
</feature>
<evidence type="ECO:0000313" key="2">
    <source>
        <dbReference type="EMBL" id="CAF1065466.1"/>
    </source>
</evidence>
<organism evidence="2 3">
    <name type="scientific">Rotaria magnacalcarata</name>
    <dbReference type="NCBI Taxonomy" id="392030"/>
    <lineage>
        <taxon>Eukaryota</taxon>
        <taxon>Metazoa</taxon>
        <taxon>Spiralia</taxon>
        <taxon>Gnathifera</taxon>
        <taxon>Rotifera</taxon>
        <taxon>Eurotatoria</taxon>
        <taxon>Bdelloidea</taxon>
        <taxon>Philodinida</taxon>
        <taxon>Philodinidae</taxon>
        <taxon>Rotaria</taxon>
    </lineage>
</organism>
<proteinExistence type="predicted"/>
<dbReference type="CDD" id="cd17039">
    <property type="entry name" value="Ubl_ubiquitin_like"/>
    <property type="match status" value="1"/>
</dbReference>
<dbReference type="InterPro" id="IPR000626">
    <property type="entry name" value="Ubiquitin-like_dom"/>
</dbReference>
<comment type="caution">
    <text evidence="2">The sequence shown here is derived from an EMBL/GenBank/DDBJ whole genome shotgun (WGS) entry which is preliminary data.</text>
</comment>
<evidence type="ECO:0000313" key="3">
    <source>
        <dbReference type="Proteomes" id="UP000663855"/>
    </source>
</evidence>
<name>A0A814LI20_9BILA</name>
<dbReference type="Pfam" id="PF00240">
    <property type="entry name" value="ubiquitin"/>
    <property type="match status" value="1"/>
</dbReference>